<feature type="transmembrane region" description="Helical" evidence="7">
    <location>
        <begin position="444"/>
        <end position="469"/>
    </location>
</feature>
<sequence>MAQIRRASQTSEEKQSSEGELIEAAPLPTPLPKTQLAILLLVQMPEQLTASVIYPFVNQLVRSTGITGGDERKTGYYAGLIESLYYAVEAVTILQWGRVSDRIGRKPVILVGLFGVTLSMVSFGFSNRFWMIILSRCAQGALNGNIGVVKSTMTEIADASNVAQAFAWLPLAWGTGYTLGFLIGGVLSDPAAKWPNTVGHYPLFHQHPYFLPCIVAASVSTFSWLITLVFFKEPMRSTASKSGSVSHSDNTKKSPVRAATIHYKPADTQIDTLPHTLDEAEIASPVSCSLESTRTDFRAILIPGVIIPVLHYGLLCFVDQCMLVLIPLMYSTSRSLGGLGFSSNTIGLVMSVWSMFNGMIQVCMFPRLLRKFGPKRLYIMSFAFFLITFSTFPLIGYMAKRKMEAGMWLIICVQFVAYVVAYIPYSCIILYINNGAPSKDLLGATNGLAQMLGSVMRAVGPTVVSSLFALSLEKNLLGGTAVYWIMCTIVMVILGFSTYLPKTLTWASL</sequence>
<organism evidence="9 10">
    <name type="scientific">Suillus plorans</name>
    <dbReference type="NCBI Taxonomy" id="116603"/>
    <lineage>
        <taxon>Eukaryota</taxon>
        <taxon>Fungi</taxon>
        <taxon>Dikarya</taxon>
        <taxon>Basidiomycota</taxon>
        <taxon>Agaricomycotina</taxon>
        <taxon>Agaricomycetes</taxon>
        <taxon>Agaricomycetidae</taxon>
        <taxon>Boletales</taxon>
        <taxon>Suillineae</taxon>
        <taxon>Suillaceae</taxon>
        <taxon>Suillus</taxon>
    </lineage>
</organism>
<dbReference type="GeneID" id="64590826"/>
<feature type="transmembrane region" description="Helical" evidence="7">
    <location>
        <begin position="300"/>
        <end position="326"/>
    </location>
</feature>
<dbReference type="OrthoDB" id="419616at2759"/>
<dbReference type="SUPFAM" id="SSF103473">
    <property type="entry name" value="MFS general substrate transporter"/>
    <property type="match status" value="1"/>
</dbReference>
<dbReference type="PROSITE" id="PS50850">
    <property type="entry name" value="MFS"/>
    <property type="match status" value="1"/>
</dbReference>
<evidence type="ECO:0000256" key="7">
    <source>
        <dbReference type="SAM" id="Phobius"/>
    </source>
</evidence>
<evidence type="ECO:0000259" key="8">
    <source>
        <dbReference type="PROSITE" id="PS50850"/>
    </source>
</evidence>
<comment type="subcellular location">
    <subcellularLocation>
        <location evidence="1">Membrane</location>
        <topology evidence="1">Multi-pass membrane protein</topology>
    </subcellularLocation>
</comment>
<dbReference type="InterPro" id="IPR036259">
    <property type="entry name" value="MFS_trans_sf"/>
</dbReference>
<dbReference type="Proteomes" id="UP000719766">
    <property type="component" value="Unassembled WGS sequence"/>
</dbReference>
<evidence type="ECO:0000313" key="10">
    <source>
        <dbReference type="Proteomes" id="UP000719766"/>
    </source>
</evidence>
<dbReference type="CDD" id="cd17330">
    <property type="entry name" value="MFS_SLC46_TetA_like"/>
    <property type="match status" value="1"/>
</dbReference>
<keyword evidence="5 7" id="KW-0472">Membrane</keyword>
<keyword evidence="10" id="KW-1185">Reference proteome</keyword>
<reference evidence="9" key="1">
    <citation type="journal article" date="2020" name="New Phytol.">
        <title>Comparative genomics reveals dynamic genome evolution in host specialist ectomycorrhizal fungi.</title>
        <authorList>
            <person name="Lofgren L.A."/>
            <person name="Nguyen N.H."/>
            <person name="Vilgalys R."/>
            <person name="Ruytinx J."/>
            <person name="Liao H.L."/>
            <person name="Branco S."/>
            <person name="Kuo A."/>
            <person name="LaButti K."/>
            <person name="Lipzen A."/>
            <person name="Andreopoulos W."/>
            <person name="Pangilinan J."/>
            <person name="Riley R."/>
            <person name="Hundley H."/>
            <person name="Na H."/>
            <person name="Barry K."/>
            <person name="Grigoriev I.V."/>
            <person name="Stajich J.E."/>
            <person name="Kennedy P.G."/>
        </authorList>
    </citation>
    <scope>NUCLEOTIDE SEQUENCE</scope>
    <source>
        <strain evidence="9">S12</strain>
    </source>
</reference>
<feature type="region of interest" description="Disordered" evidence="6">
    <location>
        <begin position="1"/>
        <end position="24"/>
    </location>
</feature>
<evidence type="ECO:0000256" key="2">
    <source>
        <dbReference type="ARBA" id="ARBA00022448"/>
    </source>
</evidence>
<evidence type="ECO:0000256" key="6">
    <source>
        <dbReference type="SAM" id="MobiDB-lite"/>
    </source>
</evidence>
<feature type="transmembrane region" description="Helical" evidence="7">
    <location>
        <begin position="209"/>
        <end position="231"/>
    </location>
</feature>
<dbReference type="PRINTS" id="PR01035">
    <property type="entry name" value="TCRTETA"/>
</dbReference>
<feature type="transmembrane region" description="Helical" evidence="7">
    <location>
        <begin position="481"/>
        <end position="500"/>
    </location>
</feature>
<feature type="domain" description="Major facilitator superfamily (MFS) profile" evidence="8">
    <location>
        <begin position="35"/>
        <end position="505"/>
    </location>
</feature>
<dbReference type="PANTHER" id="PTHR23504">
    <property type="entry name" value="MAJOR FACILITATOR SUPERFAMILY DOMAIN-CONTAINING PROTEIN 10"/>
    <property type="match status" value="1"/>
</dbReference>
<dbReference type="RefSeq" id="XP_041166300.1">
    <property type="nucleotide sequence ID" value="XM_041297062.1"/>
</dbReference>
<dbReference type="EMBL" id="JABBWE010000003">
    <property type="protein sequence ID" value="KAG1804685.1"/>
    <property type="molecule type" value="Genomic_DNA"/>
</dbReference>
<feature type="transmembrane region" description="Helical" evidence="7">
    <location>
        <begin position="346"/>
        <end position="365"/>
    </location>
</feature>
<evidence type="ECO:0000256" key="4">
    <source>
        <dbReference type="ARBA" id="ARBA00022989"/>
    </source>
</evidence>
<name>A0A9P7J5U4_9AGAM</name>
<evidence type="ECO:0000256" key="1">
    <source>
        <dbReference type="ARBA" id="ARBA00004141"/>
    </source>
</evidence>
<keyword evidence="4 7" id="KW-1133">Transmembrane helix</keyword>
<protein>
    <submittedName>
        <fullName evidence="9">Major facilitator superfamily domain-containing protein</fullName>
    </submittedName>
</protein>
<dbReference type="GO" id="GO:0016020">
    <property type="term" value="C:membrane"/>
    <property type="evidence" value="ECO:0007669"/>
    <property type="project" value="UniProtKB-SubCell"/>
</dbReference>
<dbReference type="InterPro" id="IPR011701">
    <property type="entry name" value="MFS"/>
</dbReference>
<dbReference type="PANTHER" id="PTHR23504:SF15">
    <property type="entry name" value="MAJOR FACILITATOR SUPERFAMILY (MFS) PROFILE DOMAIN-CONTAINING PROTEIN"/>
    <property type="match status" value="1"/>
</dbReference>
<gene>
    <name evidence="9" type="ORF">HD556DRAFT_1226142</name>
</gene>
<dbReference type="InterPro" id="IPR001958">
    <property type="entry name" value="Tet-R_TetA/multi-R_MdtG-like"/>
</dbReference>
<evidence type="ECO:0000256" key="5">
    <source>
        <dbReference type="ARBA" id="ARBA00023136"/>
    </source>
</evidence>
<keyword evidence="3 7" id="KW-0812">Transmembrane</keyword>
<proteinExistence type="predicted"/>
<evidence type="ECO:0000256" key="3">
    <source>
        <dbReference type="ARBA" id="ARBA00022692"/>
    </source>
</evidence>
<dbReference type="Gene3D" id="1.20.1250.20">
    <property type="entry name" value="MFS general substrate transporter like domains"/>
    <property type="match status" value="1"/>
</dbReference>
<feature type="transmembrane region" description="Helical" evidence="7">
    <location>
        <begin position="405"/>
        <end position="432"/>
    </location>
</feature>
<feature type="transmembrane region" description="Helical" evidence="7">
    <location>
        <begin position="108"/>
        <end position="126"/>
    </location>
</feature>
<feature type="compositionally biased region" description="Polar residues" evidence="6">
    <location>
        <begin position="1"/>
        <end position="10"/>
    </location>
</feature>
<keyword evidence="2" id="KW-0813">Transport</keyword>
<dbReference type="GO" id="GO:0022857">
    <property type="term" value="F:transmembrane transporter activity"/>
    <property type="evidence" value="ECO:0007669"/>
    <property type="project" value="InterPro"/>
</dbReference>
<evidence type="ECO:0000313" key="9">
    <source>
        <dbReference type="EMBL" id="KAG1804685.1"/>
    </source>
</evidence>
<dbReference type="InterPro" id="IPR020846">
    <property type="entry name" value="MFS_dom"/>
</dbReference>
<dbReference type="Pfam" id="PF07690">
    <property type="entry name" value="MFS_1"/>
    <property type="match status" value="1"/>
</dbReference>
<comment type="caution">
    <text evidence="9">The sequence shown here is derived from an EMBL/GenBank/DDBJ whole genome shotgun (WGS) entry which is preliminary data.</text>
</comment>
<feature type="transmembrane region" description="Helical" evidence="7">
    <location>
        <begin position="377"/>
        <end position="399"/>
    </location>
</feature>
<dbReference type="AlphaFoldDB" id="A0A9P7J5U4"/>
<accession>A0A9P7J5U4</accession>